<reference evidence="1 2" key="1">
    <citation type="journal article" date="2007" name="Int. J. Syst. Evol. Microbiol.">
        <title>Paenibacillus ginsengarvi sp. nov., isolated from soil from ginseng cultivation.</title>
        <authorList>
            <person name="Yoon M.H."/>
            <person name="Ten L.N."/>
            <person name="Im W.T."/>
        </authorList>
    </citation>
    <scope>NUCLEOTIDE SEQUENCE [LARGE SCALE GENOMIC DNA]</scope>
    <source>
        <strain evidence="1 2">KCTC 13059</strain>
    </source>
</reference>
<comment type="caution">
    <text evidence="1">The sequence shown here is derived from an EMBL/GenBank/DDBJ whole genome shotgun (WGS) entry which is preliminary data.</text>
</comment>
<evidence type="ECO:0000313" key="2">
    <source>
        <dbReference type="Proteomes" id="UP000282311"/>
    </source>
</evidence>
<evidence type="ECO:0008006" key="3">
    <source>
        <dbReference type="Google" id="ProtNLM"/>
    </source>
</evidence>
<sequence length="137" mass="15885">MKPIHSALDGRMEEYDRVYDYLQQHQFTLGGNWEYDHGSFDHALDEANKVWLRLPFEVTRGRLESADAPNPGTRIMMGTPFVLKHLYNEGLDDDATMRTYGALFDQFQAPVDEDAKVEDHWVTRGEQLLRKVEQGLL</sequence>
<dbReference type="OrthoDB" id="2988890at2"/>
<dbReference type="AlphaFoldDB" id="A0A3B0BK40"/>
<organism evidence="1 2">
    <name type="scientific">Paenibacillus ginsengarvi</name>
    <dbReference type="NCBI Taxonomy" id="400777"/>
    <lineage>
        <taxon>Bacteria</taxon>
        <taxon>Bacillati</taxon>
        <taxon>Bacillota</taxon>
        <taxon>Bacilli</taxon>
        <taxon>Bacillales</taxon>
        <taxon>Paenibacillaceae</taxon>
        <taxon>Paenibacillus</taxon>
    </lineage>
</organism>
<name>A0A3B0BK40_9BACL</name>
<keyword evidence="2" id="KW-1185">Reference proteome</keyword>
<dbReference type="InterPro" id="IPR014967">
    <property type="entry name" value="Uncharacterised_YugN-like"/>
</dbReference>
<accession>A0A3B0BK40</accession>
<protein>
    <recommendedName>
        <fullName evidence="3">YugN-like family protein</fullName>
    </recommendedName>
</protein>
<dbReference type="EMBL" id="RBAH01000025">
    <property type="protein sequence ID" value="RKN74215.1"/>
    <property type="molecule type" value="Genomic_DNA"/>
</dbReference>
<proteinExistence type="predicted"/>
<gene>
    <name evidence="1" type="ORF">D7M11_27600</name>
</gene>
<dbReference type="Gene3D" id="3.30.310.100">
    <property type="entry name" value="YugN-like"/>
    <property type="match status" value="1"/>
</dbReference>
<dbReference type="SUPFAM" id="SSF160755">
    <property type="entry name" value="YugN-like"/>
    <property type="match status" value="1"/>
</dbReference>
<dbReference type="InterPro" id="IPR036491">
    <property type="entry name" value="YugN-like_sf"/>
</dbReference>
<dbReference type="Proteomes" id="UP000282311">
    <property type="component" value="Unassembled WGS sequence"/>
</dbReference>
<evidence type="ECO:0000313" key="1">
    <source>
        <dbReference type="EMBL" id="RKN74215.1"/>
    </source>
</evidence>
<dbReference type="Pfam" id="PF08868">
    <property type="entry name" value="YugN"/>
    <property type="match status" value="1"/>
</dbReference>